<comment type="catalytic activity">
    <reaction evidence="7 8">
        <text>2 reduced [adrenodoxin] + NADP(+) + H(+) = 2 oxidized [adrenodoxin] + NADPH</text>
        <dbReference type="Rhea" id="RHEA:42312"/>
        <dbReference type="Rhea" id="RHEA-COMP:9998"/>
        <dbReference type="Rhea" id="RHEA-COMP:9999"/>
        <dbReference type="ChEBI" id="CHEBI:15378"/>
        <dbReference type="ChEBI" id="CHEBI:33737"/>
        <dbReference type="ChEBI" id="CHEBI:33738"/>
        <dbReference type="ChEBI" id="CHEBI:57783"/>
        <dbReference type="ChEBI" id="CHEBI:58349"/>
        <dbReference type="EC" id="1.18.1.6"/>
    </reaction>
</comment>
<feature type="binding site" evidence="10">
    <location>
        <position position="259"/>
    </location>
    <ligand>
        <name>NADP(+)</name>
        <dbReference type="ChEBI" id="CHEBI:58349"/>
    </ligand>
</feature>
<reference evidence="13" key="1">
    <citation type="submission" date="2019-06" db="EMBL/GenBank/DDBJ databases">
        <authorList>
            <person name="Zheng W."/>
        </authorList>
    </citation>
    <scope>NUCLEOTIDE SEQUENCE</scope>
    <source>
        <strain evidence="13">QDHG01</strain>
    </source>
</reference>
<evidence type="ECO:0000256" key="9">
    <source>
        <dbReference type="PIRSR" id="PIRSR000362-1"/>
    </source>
</evidence>
<dbReference type="EMBL" id="RRYP01018032">
    <property type="protein sequence ID" value="TNV73815.1"/>
    <property type="molecule type" value="Genomic_DNA"/>
</dbReference>
<evidence type="ECO:0000256" key="3">
    <source>
        <dbReference type="ARBA" id="ARBA00022630"/>
    </source>
</evidence>
<gene>
    <name evidence="13" type="ORF">FGO68_gene7737</name>
</gene>
<feature type="binding site" evidence="9">
    <location>
        <position position="431"/>
    </location>
    <ligand>
        <name>FAD</name>
        <dbReference type="ChEBI" id="CHEBI:57692"/>
    </ligand>
</feature>
<feature type="compositionally biased region" description="Basic and acidic residues" evidence="11">
    <location>
        <begin position="500"/>
        <end position="519"/>
    </location>
</feature>
<dbReference type="GO" id="GO:0016491">
    <property type="term" value="F:oxidoreductase activity"/>
    <property type="evidence" value="ECO:0007669"/>
    <property type="project" value="UniProtKB-KW"/>
</dbReference>
<evidence type="ECO:0000256" key="1">
    <source>
        <dbReference type="ARBA" id="ARBA00001974"/>
    </source>
</evidence>
<dbReference type="PRINTS" id="PR00419">
    <property type="entry name" value="ADXRDTASE"/>
</dbReference>
<evidence type="ECO:0000256" key="6">
    <source>
        <dbReference type="ARBA" id="ARBA00023002"/>
    </source>
</evidence>
<organism evidence="13 14">
    <name type="scientific">Halteria grandinella</name>
    <dbReference type="NCBI Taxonomy" id="5974"/>
    <lineage>
        <taxon>Eukaryota</taxon>
        <taxon>Sar</taxon>
        <taxon>Alveolata</taxon>
        <taxon>Ciliophora</taxon>
        <taxon>Intramacronucleata</taxon>
        <taxon>Spirotrichea</taxon>
        <taxon>Stichotrichia</taxon>
        <taxon>Sporadotrichida</taxon>
        <taxon>Halteriidae</taxon>
        <taxon>Halteria</taxon>
    </lineage>
</organism>
<feature type="region of interest" description="Disordered" evidence="11">
    <location>
        <begin position="500"/>
        <end position="526"/>
    </location>
</feature>
<evidence type="ECO:0000256" key="11">
    <source>
        <dbReference type="SAM" id="MobiDB-lite"/>
    </source>
</evidence>
<keyword evidence="3 8" id="KW-0285">Flavoprotein</keyword>
<feature type="binding site" evidence="9">
    <location>
        <position position="125"/>
    </location>
    <ligand>
        <name>FAD</name>
        <dbReference type="ChEBI" id="CHEBI:57692"/>
    </ligand>
</feature>
<dbReference type="AlphaFoldDB" id="A0A8J8NFZ8"/>
<evidence type="ECO:0000313" key="13">
    <source>
        <dbReference type="EMBL" id="TNV73815.1"/>
    </source>
</evidence>
<dbReference type="SUPFAM" id="SSF51971">
    <property type="entry name" value="Nucleotide-binding domain"/>
    <property type="match status" value="1"/>
</dbReference>
<dbReference type="InterPro" id="IPR023753">
    <property type="entry name" value="FAD/NAD-binding_dom"/>
</dbReference>
<comment type="similarity">
    <text evidence="2 8">Belongs to the ferredoxin--NADP reductase type 1 family.</text>
</comment>
<protein>
    <recommendedName>
        <fullName evidence="8">NADPH:adrenodoxin oxidoreductase, mitochondrial</fullName>
        <ecNumber evidence="8">1.18.1.6</ecNumber>
    </recommendedName>
</protein>
<name>A0A8J8NFZ8_HALGN</name>
<accession>A0A8J8NFZ8</accession>
<keyword evidence="14" id="KW-1185">Reference proteome</keyword>
<evidence type="ECO:0000256" key="5">
    <source>
        <dbReference type="ARBA" id="ARBA00022857"/>
    </source>
</evidence>
<evidence type="ECO:0000259" key="12">
    <source>
        <dbReference type="Pfam" id="PF07992"/>
    </source>
</evidence>
<evidence type="ECO:0000256" key="7">
    <source>
        <dbReference type="ARBA" id="ARBA00048933"/>
    </source>
</evidence>
<dbReference type="PANTHER" id="PTHR48467:SF1">
    <property type="entry name" value="GLUTAMATE SYNTHASE 1 [NADH], CHLOROPLASTIC-LIKE"/>
    <property type="match status" value="1"/>
</dbReference>
<dbReference type="OrthoDB" id="333024at2759"/>
<keyword evidence="5 8" id="KW-0521">NADP</keyword>
<evidence type="ECO:0000256" key="4">
    <source>
        <dbReference type="ARBA" id="ARBA00022827"/>
    </source>
</evidence>
<dbReference type="Pfam" id="PF07992">
    <property type="entry name" value="Pyr_redox_2"/>
    <property type="match status" value="1"/>
</dbReference>
<sequence>MLQTFLRSKQSLTHHLPSRPFGFFVAQDYNPDFKSCLESQHLIKSDKDYRFAVVGCGPAGFYCAKQILKNVANVRVDIFDRNPHPFGLVRTGVAPDHPEMKKIEKDYEEVLKDTERCQFYGNVWIGANGGVSISKLKELYSGVILAYGATSERDLGLPSEKSLLGILSSRQMASWYNGSLDKDVLYDQDLALEQVKNVVIVGNGNVAMDISRVLMKDPEKMAPHDIPTPVLEHLRKTRINSISLVGRRGAVQSAFTIKEIREISRIPDLTMYALKQELLDSFTEASEREQHPDFSVHARGIQRRTEFIKQTSVILENEEQVREVVERKEGRKFILRYLNKPVELLGEQRVKGVKFERMRLEGSAGDQRAVAVEPKQVTTMDCELLIKSIGYKSQPIEGITFNTKTHTVPNLMGCVLNDKDEPQPGLYVAGWLKRGPSGIIDATLRDSVETFRIIKHHLDNEMLPEKHTKPEDVQKAILENAANHQVVDYGDWQKIDAVERQEGSSRGKSREKILHKEEMLSISKKV</sequence>
<evidence type="ECO:0000313" key="14">
    <source>
        <dbReference type="Proteomes" id="UP000785679"/>
    </source>
</evidence>
<comment type="caution">
    <text evidence="13">The sequence shown here is derived from an EMBL/GenBank/DDBJ whole genome shotgun (WGS) entry which is preliminary data.</text>
</comment>
<evidence type="ECO:0000256" key="10">
    <source>
        <dbReference type="PIRSR" id="PIRSR000362-2"/>
    </source>
</evidence>
<dbReference type="Gene3D" id="3.50.50.60">
    <property type="entry name" value="FAD/NAD(P)-binding domain"/>
    <property type="match status" value="1"/>
</dbReference>
<dbReference type="GO" id="GO:0005739">
    <property type="term" value="C:mitochondrion"/>
    <property type="evidence" value="ECO:0007669"/>
    <property type="project" value="UniProtKB-SubCell"/>
</dbReference>
<dbReference type="EC" id="1.18.1.6" evidence="8"/>
<dbReference type="Gene3D" id="3.40.50.720">
    <property type="entry name" value="NAD(P)-binding Rossmann-like Domain"/>
    <property type="match status" value="1"/>
</dbReference>
<dbReference type="PANTHER" id="PTHR48467">
    <property type="entry name" value="GLUTAMATE SYNTHASE 1 [NADH], CHLOROPLASTIC-LIKE"/>
    <property type="match status" value="1"/>
</dbReference>
<keyword evidence="6 8" id="KW-0560">Oxidoreductase</keyword>
<feature type="binding site" evidence="10">
    <location>
        <begin position="247"/>
        <end position="248"/>
    </location>
    <ligand>
        <name>NADP(+)</name>
        <dbReference type="ChEBI" id="CHEBI:58349"/>
    </ligand>
</feature>
<feature type="binding site" evidence="10">
    <location>
        <begin position="203"/>
        <end position="206"/>
    </location>
    <ligand>
        <name>NADP(+)</name>
        <dbReference type="ChEBI" id="CHEBI:58349"/>
    </ligand>
</feature>
<evidence type="ECO:0000256" key="8">
    <source>
        <dbReference type="PIRNR" id="PIRNR000362"/>
    </source>
</evidence>
<feature type="binding site" evidence="9">
    <location>
        <position position="88"/>
    </location>
    <ligand>
        <name>FAD</name>
        <dbReference type="ChEBI" id="CHEBI:57692"/>
    </ligand>
</feature>
<feature type="binding site" evidence="9">
    <location>
        <begin position="438"/>
        <end position="440"/>
    </location>
    <ligand>
        <name>FAD</name>
        <dbReference type="ChEBI" id="CHEBI:57692"/>
    </ligand>
</feature>
<dbReference type="InterPro" id="IPR055275">
    <property type="entry name" value="Ferredox_Rdtase"/>
</dbReference>
<dbReference type="PIRSF" id="PIRSF000362">
    <property type="entry name" value="FNR"/>
    <property type="match status" value="1"/>
</dbReference>
<comment type="subcellular location">
    <subcellularLocation>
        <location evidence="8">Mitochondrion</location>
    </subcellularLocation>
</comment>
<keyword evidence="8" id="KW-0496">Mitochondrion</keyword>
<feature type="domain" description="FAD/NAD(P)-binding" evidence="12">
    <location>
        <begin position="50"/>
        <end position="216"/>
    </location>
</feature>
<dbReference type="InterPro" id="IPR036188">
    <property type="entry name" value="FAD/NAD-bd_sf"/>
</dbReference>
<keyword evidence="4 8" id="KW-0274">FAD</keyword>
<dbReference type="InterPro" id="IPR021163">
    <property type="entry name" value="Ferredox_Rdtase_adrenod"/>
</dbReference>
<feature type="binding site" evidence="10">
    <location>
        <position position="438"/>
    </location>
    <ligand>
        <name>NADP(+)</name>
        <dbReference type="ChEBI" id="CHEBI:58349"/>
    </ligand>
</feature>
<evidence type="ECO:0000256" key="2">
    <source>
        <dbReference type="ARBA" id="ARBA00008312"/>
    </source>
</evidence>
<comment type="cofactor">
    <cofactor evidence="1 8 9">
        <name>FAD</name>
        <dbReference type="ChEBI" id="CHEBI:57692"/>
    </cofactor>
</comment>
<dbReference type="Proteomes" id="UP000785679">
    <property type="component" value="Unassembled WGS sequence"/>
</dbReference>
<feature type="binding site" evidence="9">
    <location>
        <position position="59"/>
    </location>
    <ligand>
        <name>FAD</name>
        <dbReference type="ChEBI" id="CHEBI:57692"/>
    </ligand>
</feature>
<proteinExistence type="inferred from homology"/>